<gene>
    <name evidence="1" type="ORF">RCOM_1743720</name>
</gene>
<sequence length="73" mass="7963">MRDECSQKGTLPDRILNCLYREALELQNNNLSGTTHIPQELPCALNLSSLKALDLAENNLKGVVSPACIISNP</sequence>
<dbReference type="EMBL" id="EQ973827">
    <property type="protein sequence ID" value="EEF44020.1"/>
    <property type="molecule type" value="Genomic_DNA"/>
</dbReference>
<dbReference type="Proteomes" id="UP000008311">
    <property type="component" value="Unassembled WGS sequence"/>
</dbReference>
<proteinExistence type="predicted"/>
<keyword evidence="2" id="KW-1185">Reference proteome</keyword>
<reference evidence="2" key="1">
    <citation type="journal article" date="2010" name="Nat. Biotechnol.">
        <title>Draft genome sequence of the oilseed species Ricinus communis.</title>
        <authorList>
            <person name="Chan A.P."/>
            <person name="Crabtree J."/>
            <person name="Zhao Q."/>
            <person name="Lorenzi H."/>
            <person name="Orvis J."/>
            <person name="Puiu D."/>
            <person name="Melake-Berhan A."/>
            <person name="Jones K.M."/>
            <person name="Redman J."/>
            <person name="Chen G."/>
            <person name="Cahoon E.B."/>
            <person name="Gedil M."/>
            <person name="Stanke M."/>
            <person name="Haas B.J."/>
            <person name="Wortman J.R."/>
            <person name="Fraser-Liggett C.M."/>
            <person name="Ravel J."/>
            <person name="Rabinowicz P.D."/>
        </authorList>
    </citation>
    <scope>NUCLEOTIDE SEQUENCE [LARGE SCALE GENOMIC DNA]</scope>
    <source>
        <strain evidence="2">cv. Hale</strain>
    </source>
</reference>
<name>B9RXB5_RICCO</name>
<organism evidence="1 2">
    <name type="scientific">Ricinus communis</name>
    <name type="common">Castor bean</name>
    <dbReference type="NCBI Taxonomy" id="3988"/>
    <lineage>
        <taxon>Eukaryota</taxon>
        <taxon>Viridiplantae</taxon>
        <taxon>Streptophyta</taxon>
        <taxon>Embryophyta</taxon>
        <taxon>Tracheophyta</taxon>
        <taxon>Spermatophyta</taxon>
        <taxon>Magnoliopsida</taxon>
        <taxon>eudicotyledons</taxon>
        <taxon>Gunneridae</taxon>
        <taxon>Pentapetalae</taxon>
        <taxon>rosids</taxon>
        <taxon>fabids</taxon>
        <taxon>Malpighiales</taxon>
        <taxon>Euphorbiaceae</taxon>
        <taxon>Acalyphoideae</taxon>
        <taxon>Acalypheae</taxon>
        <taxon>Ricinus</taxon>
    </lineage>
</organism>
<accession>B9RXB5</accession>
<evidence type="ECO:0000313" key="1">
    <source>
        <dbReference type="EMBL" id="EEF44020.1"/>
    </source>
</evidence>
<protein>
    <recommendedName>
        <fullName evidence="3">Serine-threonine protein kinase, plant-type</fullName>
    </recommendedName>
</protein>
<dbReference type="Gene3D" id="3.80.10.10">
    <property type="entry name" value="Ribonuclease Inhibitor"/>
    <property type="match status" value="1"/>
</dbReference>
<dbReference type="SUPFAM" id="SSF52058">
    <property type="entry name" value="L domain-like"/>
    <property type="match status" value="1"/>
</dbReference>
<dbReference type="AlphaFoldDB" id="B9RXB5"/>
<evidence type="ECO:0008006" key="3">
    <source>
        <dbReference type="Google" id="ProtNLM"/>
    </source>
</evidence>
<dbReference type="InParanoid" id="B9RXB5"/>
<dbReference type="InterPro" id="IPR032675">
    <property type="entry name" value="LRR_dom_sf"/>
</dbReference>
<evidence type="ECO:0000313" key="2">
    <source>
        <dbReference type="Proteomes" id="UP000008311"/>
    </source>
</evidence>